<dbReference type="Pfam" id="PF22679">
    <property type="entry name" value="T1R_D3-like"/>
    <property type="match status" value="1"/>
</dbReference>
<keyword evidence="4 10" id="KW-0547">Nucleotide-binding</keyword>
<dbReference type="InterPro" id="IPR055180">
    <property type="entry name" value="HsdR_RecA-like_helicase_dom_2"/>
</dbReference>
<evidence type="ECO:0000256" key="8">
    <source>
        <dbReference type="ARBA" id="ARBA00022840"/>
    </source>
</evidence>
<keyword evidence="14" id="KW-1185">Reference proteome</keyword>
<evidence type="ECO:0000256" key="11">
    <source>
        <dbReference type="SAM" id="Coils"/>
    </source>
</evidence>
<dbReference type="InterPro" id="IPR021810">
    <property type="entry name" value="T1RH-like_C"/>
</dbReference>
<dbReference type="Pfam" id="PF11867">
    <property type="entry name" value="T1RH-like_C"/>
    <property type="match status" value="1"/>
</dbReference>
<dbReference type="Proteomes" id="UP000553343">
    <property type="component" value="Unassembled WGS sequence"/>
</dbReference>
<sequence>MITEDQLEKICLGWFRESCYETAFGPDIAHDGEMPERVDYQQVVLTDRLLAAMQTINPHVPTHVLEEAVLTVIKPESPVLIHNNRIFHRLLLEGVPVAYSDGDDTRHDHAQLIDFNNFRNNQFLVVNQFTIQGTRMNRRPDVVVFVNGLPMAVIELKNPSNEQTDVWDAFNQLQTYKEEISDLFVFNEALVVSDGWTARIGSLTANKERFMPWRTLKHEDDKPLLEYELEKMVKGFFDPELLLDYIRYFIIFEQEGDTVIKKIAGYHQFHAVREAVRVTVIASKQPEDGQIAENRAGYGQEVVPGSRKAGVVWHTQGSGKSISMCCYAGKLLQQPEMNNPTIVVVTDRNDLDGQLFNTFTNARELLRQTPVQAGSRDDLREMLAARQAGGIIFTTVQKFSLLNGEETHPVLSIRSNIVVISDEAHRSQYGLTARLDTRTGKYIYGFAKHMRDAIPNASFIGFTGTPISMEDKDTRAVFGDYISIYDIQDAVDDGATVPIYYESRLARLDINRDAIEELNEEVEEVIEDEEDIAARERTKGKWAALEKLVGAEPRLKEVAEDLVTHFKARIEVTPGKALIVCMSREICVHLYNAVTALQPVWHDPDPEKGAIKIIMTGSASDRELLRPHVYSQKIKKRLEKRFKDADDPLQLVIVRDMWLTGFDAPCCHTMYVDKPMRGHNLMQAIARVNRVFKDKPGGLVVDYIGIGNELKQALKDYTDSKGRGTPTLLAEEAYALLLEKLEVVRAMFHGFDYSDYKTNAVMLLPMAANHILGLDDGKKRFLDAMAAITKAFSLCSTLDAAASLRKEIAFFSAIKAAIIKHTTVDKKRTEEEKNSVLKQILDNAVVAHGVADIFALAGLDKPNISLLSDEFLEDVRQMPGRNLAVELLEKLLRDAIKARTRNNVVQEMKYGERLLETLRKYHNRAIETAQVIEELIRMAKDFQKAMKRDEELGLSPDEIAFYDALANNESAVRELGNEILKKIAHELTEKLRAGTTVDWQVRDSVRAKMRNMIRRLLKKYKYPPDKRDDAIELVLRQAEKLSHNRTF</sequence>
<keyword evidence="8 10" id="KW-0067">ATP-binding</keyword>
<dbReference type="AlphaFoldDB" id="A0A850SRQ9"/>
<keyword evidence="5 10" id="KW-0680">Restriction system</keyword>
<dbReference type="Gene3D" id="3.40.50.300">
    <property type="entry name" value="P-loop containing nucleotide triphosphate hydrolases"/>
    <property type="match status" value="3"/>
</dbReference>
<name>A0A850SRQ9_9BACT</name>
<evidence type="ECO:0000256" key="3">
    <source>
        <dbReference type="ARBA" id="ARBA00022722"/>
    </source>
</evidence>
<reference evidence="13 14" key="1">
    <citation type="submission" date="2020-06" db="EMBL/GenBank/DDBJ databases">
        <title>High-quality draft genome of sulfate reducer Desulfobacter latus type strain AcrS2 isolated from marine sediment.</title>
        <authorList>
            <person name="Hoppe M."/>
            <person name="Larsen C.K."/>
            <person name="Marshall I.P.G."/>
            <person name="Schramm A."/>
            <person name="Marietou A.G."/>
        </authorList>
    </citation>
    <scope>NUCLEOTIDE SEQUENCE [LARGE SCALE GENOMIC DNA]</scope>
    <source>
        <strain evidence="13 14">AcRS2</strain>
    </source>
</reference>
<dbReference type="EC" id="3.1.21.3" evidence="10"/>
<dbReference type="EMBL" id="JACADJ010000007">
    <property type="protein sequence ID" value="NWH04114.1"/>
    <property type="molecule type" value="Genomic_DNA"/>
</dbReference>
<evidence type="ECO:0000313" key="14">
    <source>
        <dbReference type="Proteomes" id="UP000553343"/>
    </source>
</evidence>
<evidence type="ECO:0000256" key="4">
    <source>
        <dbReference type="ARBA" id="ARBA00022741"/>
    </source>
</evidence>
<keyword evidence="9 10" id="KW-0238">DNA-binding</keyword>
<comment type="caution">
    <text evidence="13">The sequence shown here is derived from an EMBL/GenBank/DDBJ whole genome shotgun (WGS) entry which is preliminary data.</text>
</comment>
<dbReference type="InterPro" id="IPR014001">
    <property type="entry name" value="Helicase_ATP-bd"/>
</dbReference>
<comment type="subunit">
    <text evidence="10">The type I restriction/modification system is composed of three polypeptides R, M and S.</text>
</comment>
<dbReference type="InterPro" id="IPR007409">
    <property type="entry name" value="Restrct_endonuc_type1_HsdR_N"/>
</dbReference>
<organism evidence="13 14">
    <name type="scientific">Desulfobacter latus</name>
    <dbReference type="NCBI Taxonomy" id="2292"/>
    <lineage>
        <taxon>Bacteria</taxon>
        <taxon>Pseudomonadati</taxon>
        <taxon>Thermodesulfobacteriota</taxon>
        <taxon>Desulfobacteria</taxon>
        <taxon>Desulfobacterales</taxon>
        <taxon>Desulfobacteraceae</taxon>
        <taxon>Desulfobacter</taxon>
    </lineage>
</organism>
<evidence type="ECO:0000256" key="5">
    <source>
        <dbReference type="ARBA" id="ARBA00022747"/>
    </source>
</evidence>
<dbReference type="RefSeq" id="WP_178365561.1">
    <property type="nucleotide sequence ID" value="NZ_JACADJ010000007.1"/>
</dbReference>
<dbReference type="InterPro" id="IPR027417">
    <property type="entry name" value="P-loop_NTPase"/>
</dbReference>
<dbReference type="PANTHER" id="PTHR30195">
    <property type="entry name" value="TYPE I SITE-SPECIFIC DEOXYRIBONUCLEASE PROTEIN SUBUNIT M AND R"/>
    <property type="match status" value="1"/>
</dbReference>
<feature type="domain" description="Helicase ATP-binding" evidence="12">
    <location>
        <begin position="301"/>
        <end position="484"/>
    </location>
</feature>
<dbReference type="NCBIfam" id="TIGR00348">
    <property type="entry name" value="hsdR"/>
    <property type="match status" value="1"/>
</dbReference>
<dbReference type="Pfam" id="PF18766">
    <property type="entry name" value="SWI2_SNF2"/>
    <property type="match status" value="1"/>
</dbReference>
<dbReference type="GO" id="GO:0009307">
    <property type="term" value="P:DNA restriction-modification system"/>
    <property type="evidence" value="ECO:0007669"/>
    <property type="project" value="UniProtKB-KW"/>
</dbReference>
<keyword evidence="6 13" id="KW-0255">Endonuclease</keyword>
<keyword evidence="3" id="KW-0540">Nuclease</keyword>
<gene>
    <name evidence="13" type="ORF">HXW94_03755</name>
</gene>
<dbReference type="InterPro" id="IPR051268">
    <property type="entry name" value="Type-I_R_enzyme_R_subunit"/>
</dbReference>
<dbReference type="SMART" id="SM00487">
    <property type="entry name" value="DEXDc"/>
    <property type="match status" value="1"/>
</dbReference>
<evidence type="ECO:0000256" key="10">
    <source>
        <dbReference type="RuleBase" id="RU364115"/>
    </source>
</evidence>
<dbReference type="GO" id="GO:0003677">
    <property type="term" value="F:DNA binding"/>
    <property type="evidence" value="ECO:0007669"/>
    <property type="project" value="UniProtKB-KW"/>
</dbReference>
<evidence type="ECO:0000256" key="9">
    <source>
        <dbReference type="ARBA" id="ARBA00023125"/>
    </source>
</evidence>
<comment type="similarity">
    <text evidence="2 10">Belongs to the HsdR family.</text>
</comment>
<evidence type="ECO:0000313" key="13">
    <source>
        <dbReference type="EMBL" id="NWH04114.1"/>
    </source>
</evidence>
<accession>A0A850SRQ9</accession>
<protein>
    <recommendedName>
        <fullName evidence="10">Type I restriction enzyme endonuclease subunit</fullName>
        <shortName evidence="10">R protein</shortName>
        <ecNumber evidence="10">3.1.21.3</ecNumber>
    </recommendedName>
</protein>
<dbReference type="CDD" id="cd18030">
    <property type="entry name" value="DEXHc_RE_I_HsdR"/>
    <property type="match status" value="1"/>
</dbReference>
<dbReference type="InterPro" id="IPR040980">
    <property type="entry name" value="SWI2_SNF2"/>
</dbReference>
<evidence type="ECO:0000259" key="12">
    <source>
        <dbReference type="PROSITE" id="PS51192"/>
    </source>
</evidence>
<feature type="coiled-coil region" evidence="11">
    <location>
        <begin position="505"/>
        <end position="539"/>
    </location>
</feature>
<dbReference type="InterPro" id="IPR004473">
    <property type="entry name" value="Restrct_endonuc_typeI_HsdR"/>
</dbReference>
<keyword evidence="7 10" id="KW-0378">Hydrolase</keyword>
<dbReference type="Pfam" id="PF04313">
    <property type="entry name" value="HSDR_N"/>
    <property type="match status" value="1"/>
</dbReference>
<evidence type="ECO:0000256" key="6">
    <source>
        <dbReference type="ARBA" id="ARBA00022759"/>
    </source>
</evidence>
<dbReference type="GO" id="GO:0005524">
    <property type="term" value="F:ATP binding"/>
    <property type="evidence" value="ECO:0007669"/>
    <property type="project" value="UniProtKB-KW"/>
</dbReference>
<dbReference type="Gene3D" id="3.90.1570.50">
    <property type="match status" value="1"/>
</dbReference>
<dbReference type="PROSITE" id="PS51192">
    <property type="entry name" value="HELICASE_ATP_BIND_1"/>
    <property type="match status" value="1"/>
</dbReference>
<dbReference type="CDD" id="cd18800">
    <property type="entry name" value="SF2_C_EcoR124I-like"/>
    <property type="match status" value="1"/>
</dbReference>
<dbReference type="SUPFAM" id="SSF52540">
    <property type="entry name" value="P-loop containing nucleoside triphosphate hydrolases"/>
    <property type="match status" value="2"/>
</dbReference>
<proteinExistence type="inferred from homology"/>
<dbReference type="GO" id="GO:0009035">
    <property type="term" value="F:type I site-specific deoxyribonuclease activity"/>
    <property type="evidence" value="ECO:0007669"/>
    <property type="project" value="UniProtKB-EC"/>
</dbReference>
<dbReference type="PANTHER" id="PTHR30195:SF15">
    <property type="entry name" value="TYPE I RESTRICTION ENZYME HINDI ENDONUCLEASE SUBUNIT"/>
    <property type="match status" value="1"/>
</dbReference>
<dbReference type="CDD" id="cd22332">
    <property type="entry name" value="HsdR_N"/>
    <property type="match status" value="1"/>
</dbReference>
<evidence type="ECO:0000256" key="1">
    <source>
        <dbReference type="ARBA" id="ARBA00000851"/>
    </source>
</evidence>
<keyword evidence="11" id="KW-0175">Coiled coil</keyword>
<evidence type="ECO:0000256" key="7">
    <source>
        <dbReference type="ARBA" id="ARBA00022801"/>
    </source>
</evidence>
<evidence type="ECO:0000256" key="2">
    <source>
        <dbReference type="ARBA" id="ARBA00008598"/>
    </source>
</evidence>
<comment type="catalytic activity">
    <reaction evidence="1 10">
        <text>Endonucleolytic cleavage of DNA to give random double-stranded fragments with terminal 5'-phosphates, ATP is simultaneously hydrolyzed.</text>
        <dbReference type="EC" id="3.1.21.3"/>
    </reaction>
</comment>
<comment type="function">
    <text evidence="10">Subunit R is required for both nuclease and ATPase activities, but not for modification.</text>
</comment>